<accession>A0A4Q2RW72</accession>
<dbReference type="EMBL" id="SDWS01000002">
    <property type="protein sequence ID" value="RYB92195.1"/>
    <property type="molecule type" value="Genomic_DNA"/>
</dbReference>
<comment type="caution">
    <text evidence="4">The sequence shown here is derived from an EMBL/GenBank/DDBJ whole genome shotgun (WGS) entry which is preliminary data.</text>
</comment>
<dbReference type="PANTHER" id="PTHR43877:SF5">
    <property type="entry name" value="BLL8307 PROTEIN"/>
    <property type="match status" value="1"/>
</dbReference>
<proteinExistence type="predicted"/>
<dbReference type="GO" id="GO:0016747">
    <property type="term" value="F:acyltransferase activity, transferring groups other than amino-acyl groups"/>
    <property type="evidence" value="ECO:0007669"/>
    <property type="project" value="InterPro"/>
</dbReference>
<feature type="domain" description="N-acetyltransferase" evidence="3">
    <location>
        <begin position="32"/>
        <end position="181"/>
    </location>
</feature>
<dbReference type="InterPro" id="IPR016181">
    <property type="entry name" value="Acyl_CoA_acyltransferase"/>
</dbReference>
<evidence type="ECO:0000256" key="1">
    <source>
        <dbReference type="ARBA" id="ARBA00022679"/>
    </source>
</evidence>
<dbReference type="OrthoDB" id="9803233at2"/>
<dbReference type="SUPFAM" id="SSF55729">
    <property type="entry name" value="Acyl-CoA N-acyltransferases (Nat)"/>
    <property type="match status" value="1"/>
</dbReference>
<dbReference type="PANTHER" id="PTHR43877">
    <property type="entry name" value="AMINOALKYLPHOSPHONATE N-ACETYLTRANSFERASE-RELATED-RELATED"/>
    <property type="match status" value="1"/>
</dbReference>
<gene>
    <name evidence="4" type="ORF">EUA06_04250</name>
</gene>
<dbReference type="Gene3D" id="3.40.630.30">
    <property type="match status" value="1"/>
</dbReference>
<name>A0A4Q2RW72_9ACTN</name>
<dbReference type="Proteomes" id="UP000291838">
    <property type="component" value="Unassembled WGS sequence"/>
</dbReference>
<dbReference type="CDD" id="cd04301">
    <property type="entry name" value="NAT_SF"/>
    <property type="match status" value="1"/>
</dbReference>
<evidence type="ECO:0000313" key="5">
    <source>
        <dbReference type="Proteomes" id="UP000291838"/>
    </source>
</evidence>
<dbReference type="AlphaFoldDB" id="A0A4Q2RW72"/>
<evidence type="ECO:0000256" key="2">
    <source>
        <dbReference type="ARBA" id="ARBA00023315"/>
    </source>
</evidence>
<sequence>MGCLLVEWTCARPVPQPCDGNAGSDRIGPVQITRADFADPALAAFLQAHLDDMEPTAPPESRHALDLGALQGEQVRLWVATADDTIVGTAALAAIDDRHEELKSMRTDPARRGTGVAGRMLTHVLADARERGVERVSLETGSMDFFVPARRFYAAAGFVACEPFGSYVVDPNSTFMTMVLR</sequence>
<dbReference type="InterPro" id="IPR000182">
    <property type="entry name" value="GNAT_dom"/>
</dbReference>
<keyword evidence="2" id="KW-0012">Acyltransferase</keyword>
<keyword evidence="1 4" id="KW-0808">Transferase</keyword>
<organism evidence="4 5">
    <name type="scientific">Nocardioides glacieisoli</name>
    <dbReference type="NCBI Taxonomy" id="1168730"/>
    <lineage>
        <taxon>Bacteria</taxon>
        <taxon>Bacillati</taxon>
        <taxon>Actinomycetota</taxon>
        <taxon>Actinomycetes</taxon>
        <taxon>Propionibacteriales</taxon>
        <taxon>Nocardioidaceae</taxon>
        <taxon>Nocardioides</taxon>
    </lineage>
</organism>
<evidence type="ECO:0000313" key="4">
    <source>
        <dbReference type="EMBL" id="RYB92195.1"/>
    </source>
</evidence>
<dbReference type="PROSITE" id="PS51186">
    <property type="entry name" value="GNAT"/>
    <property type="match status" value="1"/>
</dbReference>
<dbReference type="InterPro" id="IPR050832">
    <property type="entry name" value="Bact_Acetyltransf"/>
</dbReference>
<reference evidence="4 5" key="1">
    <citation type="submission" date="2019-01" db="EMBL/GenBank/DDBJ databases">
        <title>Novel species of Nocardioides.</title>
        <authorList>
            <person name="Liu Q."/>
            <person name="Xin Y.-H."/>
        </authorList>
    </citation>
    <scope>NUCLEOTIDE SEQUENCE [LARGE SCALE GENOMIC DNA]</scope>
    <source>
        <strain evidence="4 5">HLT3-15</strain>
    </source>
</reference>
<evidence type="ECO:0000259" key="3">
    <source>
        <dbReference type="PROSITE" id="PS51186"/>
    </source>
</evidence>
<protein>
    <submittedName>
        <fullName evidence="4">N-acetyltransferase</fullName>
    </submittedName>
</protein>
<keyword evidence="5" id="KW-1185">Reference proteome</keyword>
<dbReference type="Pfam" id="PF00583">
    <property type="entry name" value="Acetyltransf_1"/>
    <property type="match status" value="1"/>
</dbReference>